<keyword evidence="2" id="KW-1185">Reference proteome</keyword>
<organism evidence="1 2">
    <name type="scientific">Hibiscus sabdariffa</name>
    <name type="common">roselle</name>
    <dbReference type="NCBI Taxonomy" id="183260"/>
    <lineage>
        <taxon>Eukaryota</taxon>
        <taxon>Viridiplantae</taxon>
        <taxon>Streptophyta</taxon>
        <taxon>Embryophyta</taxon>
        <taxon>Tracheophyta</taxon>
        <taxon>Spermatophyta</taxon>
        <taxon>Magnoliopsida</taxon>
        <taxon>eudicotyledons</taxon>
        <taxon>Gunneridae</taxon>
        <taxon>Pentapetalae</taxon>
        <taxon>rosids</taxon>
        <taxon>malvids</taxon>
        <taxon>Malvales</taxon>
        <taxon>Malvaceae</taxon>
        <taxon>Malvoideae</taxon>
        <taxon>Hibiscus</taxon>
    </lineage>
</organism>
<comment type="caution">
    <text evidence="1">The sequence shown here is derived from an EMBL/GenBank/DDBJ whole genome shotgun (WGS) entry which is preliminary data.</text>
</comment>
<dbReference type="EMBL" id="JBBPBN010000126">
    <property type="protein sequence ID" value="KAK8976874.1"/>
    <property type="molecule type" value="Genomic_DNA"/>
</dbReference>
<reference evidence="1 2" key="1">
    <citation type="journal article" date="2024" name="G3 (Bethesda)">
        <title>Genome assembly of Hibiscus sabdariffa L. provides insights into metabolisms of medicinal natural products.</title>
        <authorList>
            <person name="Kim T."/>
        </authorList>
    </citation>
    <scope>NUCLEOTIDE SEQUENCE [LARGE SCALE GENOMIC DNA]</scope>
    <source>
        <strain evidence="1">TK-2024</strain>
        <tissue evidence="1">Old leaves</tissue>
    </source>
</reference>
<name>A0ABR2NL52_9ROSI</name>
<gene>
    <name evidence="1" type="ORF">V6N11_047641</name>
</gene>
<proteinExistence type="predicted"/>
<dbReference type="Proteomes" id="UP001396334">
    <property type="component" value="Unassembled WGS sequence"/>
</dbReference>
<protein>
    <submittedName>
        <fullName evidence="1">Uncharacterized protein</fullName>
    </submittedName>
</protein>
<accession>A0ABR2NL52</accession>
<sequence>MLETVLVFYNISEALFVEDRRNGLLPPLDVEEFPLPARFMSTRKYVFAFRPLIKMAASSYARAASSAVSNVPSHTKR</sequence>
<evidence type="ECO:0000313" key="2">
    <source>
        <dbReference type="Proteomes" id="UP001396334"/>
    </source>
</evidence>
<evidence type="ECO:0000313" key="1">
    <source>
        <dbReference type="EMBL" id="KAK8976874.1"/>
    </source>
</evidence>